<name>A0A6A6H1D1_VIRVR</name>
<organism evidence="1 2">
    <name type="scientific">Viridothelium virens</name>
    <name type="common">Speckled blister lichen</name>
    <name type="synonym">Trypethelium virens</name>
    <dbReference type="NCBI Taxonomy" id="1048519"/>
    <lineage>
        <taxon>Eukaryota</taxon>
        <taxon>Fungi</taxon>
        <taxon>Dikarya</taxon>
        <taxon>Ascomycota</taxon>
        <taxon>Pezizomycotina</taxon>
        <taxon>Dothideomycetes</taxon>
        <taxon>Dothideomycetes incertae sedis</taxon>
        <taxon>Trypetheliales</taxon>
        <taxon>Trypetheliaceae</taxon>
        <taxon>Viridothelium</taxon>
    </lineage>
</organism>
<gene>
    <name evidence="1" type="ORF">EV356DRAFT_518524</name>
</gene>
<dbReference type="AlphaFoldDB" id="A0A6A6H1D1"/>
<reference evidence="1" key="1">
    <citation type="journal article" date="2020" name="Stud. Mycol.">
        <title>101 Dothideomycetes genomes: a test case for predicting lifestyles and emergence of pathogens.</title>
        <authorList>
            <person name="Haridas S."/>
            <person name="Albert R."/>
            <person name="Binder M."/>
            <person name="Bloem J."/>
            <person name="Labutti K."/>
            <person name="Salamov A."/>
            <person name="Andreopoulos B."/>
            <person name="Baker S."/>
            <person name="Barry K."/>
            <person name="Bills G."/>
            <person name="Bluhm B."/>
            <person name="Cannon C."/>
            <person name="Castanera R."/>
            <person name="Culley D."/>
            <person name="Daum C."/>
            <person name="Ezra D."/>
            <person name="Gonzalez J."/>
            <person name="Henrissat B."/>
            <person name="Kuo A."/>
            <person name="Liang C."/>
            <person name="Lipzen A."/>
            <person name="Lutzoni F."/>
            <person name="Magnuson J."/>
            <person name="Mondo S."/>
            <person name="Nolan M."/>
            <person name="Ohm R."/>
            <person name="Pangilinan J."/>
            <person name="Park H.-J."/>
            <person name="Ramirez L."/>
            <person name="Alfaro M."/>
            <person name="Sun H."/>
            <person name="Tritt A."/>
            <person name="Yoshinaga Y."/>
            <person name="Zwiers L.-H."/>
            <person name="Turgeon B."/>
            <person name="Goodwin S."/>
            <person name="Spatafora J."/>
            <person name="Crous P."/>
            <person name="Grigoriev I."/>
        </authorList>
    </citation>
    <scope>NUCLEOTIDE SEQUENCE</scope>
    <source>
        <strain evidence="1">Tuck. ex Michener</strain>
    </source>
</reference>
<keyword evidence="2" id="KW-1185">Reference proteome</keyword>
<protein>
    <submittedName>
        <fullName evidence="1">Uncharacterized protein</fullName>
    </submittedName>
</protein>
<dbReference type="EMBL" id="ML991826">
    <property type="protein sequence ID" value="KAF2231510.1"/>
    <property type="molecule type" value="Genomic_DNA"/>
</dbReference>
<proteinExistence type="predicted"/>
<dbReference type="Proteomes" id="UP000800092">
    <property type="component" value="Unassembled WGS sequence"/>
</dbReference>
<evidence type="ECO:0000313" key="2">
    <source>
        <dbReference type="Proteomes" id="UP000800092"/>
    </source>
</evidence>
<sequence>MYRAIVTAHPTDSRYVQFTCSLPNILPIADPSLPLLLELARESFFPPPYCCATPLSTPATASSSGRSALLVTAVCLKGQWSDLNDKERNTCFLQLHWILRQKPALPGYGRAQKGITLPDLALLLALRQKASTRRMPKPNHGGLCRCHRKTGDARDEQMLLVPDTYW</sequence>
<evidence type="ECO:0000313" key="1">
    <source>
        <dbReference type="EMBL" id="KAF2231510.1"/>
    </source>
</evidence>
<accession>A0A6A6H1D1</accession>